<reference evidence="19 20" key="1">
    <citation type="submission" date="2020-03" db="EMBL/GenBank/DDBJ databases">
        <title>Tamlana sp. nov, isolated from XXX.</title>
        <authorList>
            <person name="Cao W.R."/>
        </authorList>
    </citation>
    <scope>NUCLEOTIDE SEQUENCE [LARGE SCALE GENOMIC DNA]</scope>
    <source>
        <strain evidence="19 20">HST1-43</strain>
    </source>
</reference>
<keyword evidence="11 15" id="KW-0472">Membrane</keyword>
<keyword evidence="10" id="KW-0626">Porin</keyword>
<comment type="caution">
    <text evidence="19">The sequence shown here is derived from an EMBL/GenBank/DDBJ whole genome shotgun (WGS) entry which is preliminary data.</text>
</comment>
<keyword evidence="3" id="KW-0813">Transport</keyword>
<keyword evidence="14" id="KW-0449">Lipoprotein</keyword>
<evidence type="ECO:0000256" key="11">
    <source>
        <dbReference type="ARBA" id="ARBA00023136"/>
    </source>
</evidence>
<keyword evidence="15" id="KW-1133">Transmembrane helix</keyword>
<evidence type="ECO:0000259" key="17">
    <source>
        <dbReference type="Pfam" id="PF02563"/>
    </source>
</evidence>
<keyword evidence="12" id="KW-0564">Palmitate</keyword>
<dbReference type="Gene3D" id="3.30.1950.10">
    <property type="entry name" value="wza like domain"/>
    <property type="match status" value="1"/>
</dbReference>
<keyword evidence="6 15" id="KW-0812">Transmembrane</keyword>
<evidence type="ECO:0000256" key="1">
    <source>
        <dbReference type="ARBA" id="ARBA00004571"/>
    </source>
</evidence>
<feature type="chain" id="PRO_5046443017" evidence="16">
    <location>
        <begin position="23"/>
        <end position="255"/>
    </location>
</feature>
<sequence>MNLKSCTIKVLIKLCVISTLFATSCSPKKEVAYFQNAKNFETIVDTDTFEPKIKIDDNLSISVSTFDMEASKPFNLFREAGSAGQIINYLVDVNGNIEFPVLGKIKVLGLTVSEVRDLIQQKLEEGYLKDPVVIVRILNFRVSVLGEVRNPGTFSITGERITLLQALATAGDLTIKGRRDNVLVVRDFKGTKTYTRVDLTNKELFNSPVYFLTQNDIIYVEPNHSASSGYFVDARLGTILSISSFLLGIVVLVTR</sequence>
<proteinExistence type="inferred from homology"/>
<evidence type="ECO:0000256" key="15">
    <source>
        <dbReference type="SAM" id="Phobius"/>
    </source>
</evidence>
<evidence type="ECO:0000256" key="2">
    <source>
        <dbReference type="ARBA" id="ARBA00009450"/>
    </source>
</evidence>
<keyword evidence="13" id="KW-0998">Cell outer membrane</keyword>
<evidence type="ECO:0000256" key="12">
    <source>
        <dbReference type="ARBA" id="ARBA00023139"/>
    </source>
</evidence>
<evidence type="ECO:0000256" key="14">
    <source>
        <dbReference type="ARBA" id="ARBA00023288"/>
    </source>
</evidence>
<dbReference type="InterPro" id="IPR049712">
    <property type="entry name" value="Poly_export"/>
</dbReference>
<evidence type="ECO:0000256" key="6">
    <source>
        <dbReference type="ARBA" id="ARBA00022692"/>
    </source>
</evidence>
<feature type="domain" description="Polysaccharide export protein N-terminal" evidence="17">
    <location>
        <begin position="52"/>
        <end position="137"/>
    </location>
</feature>
<keyword evidence="7 16" id="KW-0732">Signal</keyword>
<keyword evidence="4" id="KW-1134">Transmembrane beta strand</keyword>
<keyword evidence="20" id="KW-1185">Reference proteome</keyword>
<evidence type="ECO:0000256" key="13">
    <source>
        <dbReference type="ARBA" id="ARBA00023237"/>
    </source>
</evidence>
<comment type="similarity">
    <text evidence="2">Belongs to the BexD/CtrA/VexA family.</text>
</comment>
<evidence type="ECO:0000256" key="10">
    <source>
        <dbReference type="ARBA" id="ARBA00023114"/>
    </source>
</evidence>
<evidence type="ECO:0000259" key="18">
    <source>
        <dbReference type="Pfam" id="PF22461"/>
    </source>
</evidence>
<evidence type="ECO:0000256" key="8">
    <source>
        <dbReference type="ARBA" id="ARBA00023047"/>
    </source>
</evidence>
<comment type="subcellular location">
    <subcellularLocation>
        <location evidence="1">Cell outer membrane</location>
        <topology evidence="1">Multi-pass membrane protein</topology>
    </subcellularLocation>
</comment>
<feature type="signal peptide" evidence="16">
    <location>
        <begin position="1"/>
        <end position="22"/>
    </location>
</feature>
<organism evidence="19 20">
    <name type="scientific">Tamlana crocina</name>
    <dbReference type="NCBI Taxonomy" id="393006"/>
    <lineage>
        <taxon>Bacteria</taxon>
        <taxon>Pseudomonadati</taxon>
        <taxon>Bacteroidota</taxon>
        <taxon>Flavobacteriia</taxon>
        <taxon>Flavobacteriales</taxon>
        <taxon>Flavobacteriaceae</taxon>
        <taxon>Tamlana</taxon>
    </lineage>
</organism>
<evidence type="ECO:0000313" key="19">
    <source>
        <dbReference type="EMBL" id="NJX15148.1"/>
    </source>
</evidence>
<dbReference type="InterPro" id="IPR054765">
    <property type="entry name" value="SLBB_dom"/>
</dbReference>
<dbReference type="InterPro" id="IPR003715">
    <property type="entry name" value="Poly_export_N"/>
</dbReference>
<keyword evidence="9" id="KW-0406">Ion transport</keyword>
<dbReference type="Pfam" id="PF22461">
    <property type="entry name" value="SLBB_2"/>
    <property type="match status" value="1"/>
</dbReference>
<keyword evidence="5" id="KW-0762">Sugar transport</keyword>
<evidence type="ECO:0000256" key="9">
    <source>
        <dbReference type="ARBA" id="ARBA00023065"/>
    </source>
</evidence>
<name>A0ABX1DET8_9FLAO</name>
<dbReference type="Pfam" id="PF02563">
    <property type="entry name" value="Poly_export"/>
    <property type="match status" value="1"/>
</dbReference>
<dbReference type="EMBL" id="JAAVJS010000007">
    <property type="protein sequence ID" value="NJX15148.1"/>
    <property type="molecule type" value="Genomic_DNA"/>
</dbReference>
<dbReference type="Proteomes" id="UP000760545">
    <property type="component" value="Unassembled WGS sequence"/>
</dbReference>
<evidence type="ECO:0000256" key="4">
    <source>
        <dbReference type="ARBA" id="ARBA00022452"/>
    </source>
</evidence>
<evidence type="ECO:0000256" key="16">
    <source>
        <dbReference type="SAM" id="SignalP"/>
    </source>
</evidence>
<protein>
    <submittedName>
        <fullName evidence="19">Polysaccharide export protein</fullName>
    </submittedName>
</protein>
<dbReference type="PROSITE" id="PS51257">
    <property type="entry name" value="PROKAR_LIPOPROTEIN"/>
    <property type="match status" value="1"/>
</dbReference>
<feature type="domain" description="SLBB" evidence="18">
    <location>
        <begin position="141"/>
        <end position="220"/>
    </location>
</feature>
<accession>A0ABX1DET8</accession>
<evidence type="ECO:0000256" key="5">
    <source>
        <dbReference type="ARBA" id="ARBA00022597"/>
    </source>
</evidence>
<feature type="transmembrane region" description="Helical" evidence="15">
    <location>
        <begin position="236"/>
        <end position="254"/>
    </location>
</feature>
<dbReference type="PANTHER" id="PTHR33619:SF3">
    <property type="entry name" value="POLYSACCHARIDE EXPORT PROTEIN GFCE-RELATED"/>
    <property type="match status" value="1"/>
</dbReference>
<gene>
    <name evidence="19" type="ORF">HC176_06565</name>
</gene>
<evidence type="ECO:0000256" key="3">
    <source>
        <dbReference type="ARBA" id="ARBA00022448"/>
    </source>
</evidence>
<evidence type="ECO:0000313" key="20">
    <source>
        <dbReference type="Proteomes" id="UP000760545"/>
    </source>
</evidence>
<keyword evidence="8" id="KW-0625">Polysaccharide transport</keyword>
<evidence type="ECO:0000256" key="7">
    <source>
        <dbReference type="ARBA" id="ARBA00022729"/>
    </source>
</evidence>
<dbReference type="PANTHER" id="PTHR33619">
    <property type="entry name" value="POLYSACCHARIDE EXPORT PROTEIN GFCE-RELATED"/>
    <property type="match status" value="1"/>
</dbReference>